<feature type="compositionally biased region" description="Acidic residues" evidence="9">
    <location>
        <begin position="213"/>
        <end position="228"/>
    </location>
</feature>
<dbReference type="GO" id="GO:0005524">
    <property type="term" value="F:ATP binding"/>
    <property type="evidence" value="ECO:0007669"/>
    <property type="project" value="UniProtKB-KW"/>
</dbReference>
<evidence type="ECO:0000256" key="5">
    <source>
        <dbReference type="ARBA" id="ARBA00022806"/>
    </source>
</evidence>
<dbReference type="InterPro" id="IPR014001">
    <property type="entry name" value="Helicase_ATP-bd"/>
</dbReference>
<dbReference type="OrthoDB" id="21111at2759"/>
<evidence type="ECO:0000256" key="10">
    <source>
        <dbReference type="SAM" id="SignalP"/>
    </source>
</evidence>
<evidence type="ECO:0000256" key="9">
    <source>
        <dbReference type="SAM" id="MobiDB-lite"/>
    </source>
</evidence>
<keyword evidence="8" id="KW-0539">Nucleus</keyword>
<protein>
    <recommendedName>
        <fullName evidence="11">Helicase ATP-binding domain-containing protein</fullName>
    </recommendedName>
</protein>
<dbReference type="Gene3D" id="1.20.120.850">
    <property type="entry name" value="SWI2/SNF2 ATPases, N-terminal domain"/>
    <property type="match status" value="1"/>
</dbReference>
<sequence>MGRGIQCCSVGLISSPFVTLAVGPSIVVCDEGHVLKNDLTNLSKAMSGLKTGRRIILTGTPLQNNLKEYHCMVNFVKPGLLGTKNEFLNRFVNPIANGQCADSTVHDVKLMKKRVHILHRLLDGCVQRCDYSALAPYLPPKYEYVISVRLSDVQVSLYRHFLQNLTRNANGQQGTGGSLFNDHTMLRCIWTHPVLLRMSADRTAARNLLREEREEDESDMASFIDDDPVTDKSTPDSDDDNDDVVCLDKEKEAQSDKEGPSTRSRRRAKKKDDDESSGDEVITAWQTRSRGDGEERPQTPPKPAKKEWWDQYVSEEDIEKLQMSGKMTLLYNILQECDAIGDKVLLFSQSLLTLDMVEKMLEECDERAQAVDPETALVDPLDPFRDCHNSWVPGFDYFRMDGSTNVDLRTRWIEMFNDPANLRGRLFLISTKAGSLGTNLEKIYDRQVTKQSLSCRVVDEQQIERHFKASDLQELYTFNPDSKSNRPTPMLPKDRLLAELLIRHKDWIVTYHEHDSLLQNIVDEDLTEEERKLAWEEYKDEREGRLKTTFDNIQATGTGQTFRLTLDLNAIIADIKAKASTRAATAFPSMTSEMLVAQLRNVLLAYRNTFQQRQTAAFQKRGEFLKEKLVVPNEILKDLTEAGLAIQQLNQVLSKLQNIVLPAEQIYTVAYQYMLRRGASQQAAREYALKQQKQAFQRLLMQMGTSTNITTGPVISEVDDDAPSTASSAAPSSSSSSVVITEID</sequence>
<feature type="compositionally biased region" description="Acidic residues" evidence="9">
    <location>
        <begin position="236"/>
        <end position="245"/>
    </location>
</feature>
<dbReference type="InterPro" id="IPR000330">
    <property type="entry name" value="SNF2_N"/>
</dbReference>
<evidence type="ECO:0000256" key="3">
    <source>
        <dbReference type="ARBA" id="ARBA00022741"/>
    </source>
</evidence>
<keyword evidence="7" id="KW-0238">DNA-binding</keyword>
<name>A0A9J6GGX6_HAELO</name>
<dbReference type="InterPro" id="IPR027417">
    <property type="entry name" value="P-loop_NTPase"/>
</dbReference>
<comment type="subcellular location">
    <subcellularLocation>
        <location evidence="1">Nucleus</location>
    </subcellularLocation>
</comment>
<feature type="compositionally biased region" description="Low complexity" evidence="9">
    <location>
        <begin position="723"/>
        <end position="737"/>
    </location>
</feature>
<dbReference type="VEuPathDB" id="VectorBase:HLOH_061517"/>
<evidence type="ECO:0000313" key="13">
    <source>
        <dbReference type="Proteomes" id="UP000821853"/>
    </source>
</evidence>
<evidence type="ECO:0000256" key="7">
    <source>
        <dbReference type="ARBA" id="ARBA00023125"/>
    </source>
</evidence>
<dbReference type="PANTHER" id="PTHR45797:SF3">
    <property type="entry name" value="TRANSCRIPTIONAL REGULATOR ATRX HOMOLOG"/>
    <property type="match status" value="1"/>
</dbReference>
<keyword evidence="13" id="KW-1185">Reference proteome</keyword>
<dbReference type="Pfam" id="PF00176">
    <property type="entry name" value="SNF2-rel_dom"/>
    <property type="match status" value="1"/>
</dbReference>
<accession>A0A9J6GGX6</accession>
<gene>
    <name evidence="12" type="ORF">HPB48_014799</name>
</gene>
<keyword evidence="4" id="KW-0378">Hydrolase</keyword>
<dbReference type="CDD" id="cd18793">
    <property type="entry name" value="SF2_C_SNF"/>
    <property type="match status" value="1"/>
</dbReference>
<feature type="signal peptide" evidence="10">
    <location>
        <begin position="1"/>
        <end position="21"/>
    </location>
</feature>
<dbReference type="Gene3D" id="3.40.50.10810">
    <property type="entry name" value="Tandem AAA-ATPase domain"/>
    <property type="match status" value="1"/>
</dbReference>
<dbReference type="GO" id="GO:0004386">
    <property type="term" value="F:helicase activity"/>
    <property type="evidence" value="ECO:0007669"/>
    <property type="project" value="UniProtKB-KW"/>
</dbReference>
<dbReference type="Proteomes" id="UP000821853">
    <property type="component" value="Chromosome 4"/>
</dbReference>
<feature type="compositionally biased region" description="Basic and acidic residues" evidence="9">
    <location>
        <begin position="246"/>
        <end position="260"/>
    </location>
</feature>
<dbReference type="SUPFAM" id="SSF52540">
    <property type="entry name" value="P-loop containing nucleoside triphosphate hydrolases"/>
    <property type="match status" value="2"/>
</dbReference>
<dbReference type="GO" id="GO:0016887">
    <property type="term" value="F:ATP hydrolysis activity"/>
    <property type="evidence" value="ECO:0007669"/>
    <property type="project" value="InterPro"/>
</dbReference>
<feature type="domain" description="Helicase ATP-binding" evidence="11">
    <location>
        <begin position="1"/>
        <end position="79"/>
    </location>
</feature>
<dbReference type="Gene3D" id="3.40.50.300">
    <property type="entry name" value="P-loop containing nucleotide triphosphate hydrolases"/>
    <property type="match status" value="2"/>
</dbReference>
<dbReference type="InterPro" id="IPR044574">
    <property type="entry name" value="ARIP4-like"/>
</dbReference>
<dbReference type="InterPro" id="IPR038718">
    <property type="entry name" value="SNF2-like_sf"/>
</dbReference>
<keyword evidence="3" id="KW-0547">Nucleotide-binding</keyword>
<organism evidence="12 13">
    <name type="scientific">Haemaphysalis longicornis</name>
    <name type="common">Bush tick</name>
    <dbReference type="NCBI Taxonomy" id="44386"/>
    <lineage>
        <taxon>Eukaryota</taxon>
        <taxon>Metazoa</taxon>
        <taxon>Ecdysozoa</taxon>
        <taxon>Arthropoda</taxon>
        <taxon>Chelicerata</taxon>
        <taxon>Arachnida</taxon>
        <taxon>Acari</taxon>
        <taxon>Parasitiformes</taxon>
        <taxon>Ixodida</taxon>
        <taxon>Ixodoidea</taxon>
        <taxon>Ixodidae</taxon>
        <taxon>Haemaphysalinae</taxon>
        <taxon>Haemaphysalis</taxon>
    </lineage>
</organism>
<evidence type="ECO:0000259" key="11">
    <source>
        <dbReference type="PROSITE" id="PS51192"/>
    </source>
</evidence>
<evidence type="ECO:0000256" key="2">
    <source>
        <dbReference type="ARBA" id="ARBA00007025"/>
    </source>
</evidence>
<evidence type="ECO:0000256" key="8">
    <source>
        <dbReference type="ARBA" id="ARBA00023242"/>
    </source>
</evidence>
<keyword evidence="6" id="KW-0067">ATP-binding</keyword>
<dbReference type="PANTHER" id="PTHR45797">
    <property type="entry name" value="RAD54-LIKE"/>
    <property type="match status" value="1"/>
</dbReference>
<dbReference type="InterPro" id="IPR049730">
    <property type="entry name" value="SNF2/RAD54-like_C"/>
</dbReference>
<feature type="region of interest" description="Disordered" evidence="9">
    <location>
        <begin position="711"/>
        <end position="744"/>
    </location>
</feature>
<comment type="caution">
    <text evidence="12">The sequence shown here is derived from an EMBL/GenBank/DDBJ whole genome shotgun (WGS) entry which is preliminary data.</text>
</comment>
<evidence type="ECO:0000256" key="6">
    <source>
        <dbReference type="ARBA" id="ARBA00022840"/>
    </source>
</evidence>
<keyword evidence="10" id="KW-0732">Signal</keyword>
<dbReference type="OMA" id="HEDIDWW"/>
<comment type="similarity">
    <text evidence="2">Belongs to the SNF2/RAD54 helicase family.</text>
</comment>
<proteinExistence type="inferred from homology"/>
<feature type="region of interest" description="Disordered" evidence="9">
    <location>
        <begin position="210"/>
        <end position="307"/>
    </location>
</feature>
<dbReference type="PROSITE" id="PS51192">
    <property type="entry name" value="HELICASE_ATP_BIND_1"/>
    <property type="match status" value="1"/>
</dbReference>
<keyword evidence="5" id="KW-0347">Helicase</keyword>
<evidence type="ECO:0000256" key="4">
    <source>
        <dbReference type="ARBA" id="ARBA00022801"/>
    </source>
</evidence>
<dbReference type="GO" id="GO:0005634">
    <property type="term" value="C:nucleus"/>
    <property type="evidence" value="ECO:0007669"/>
    <property type="project" value="UniProtKB-SubCell"/>
</dbReference>
<evidence type="ECO:0000313" key="12">
    <source>
        <dbReference type="EMBL" id="KAH9373604.1"/>
    </source>
</evidence>
<dbReference type="AlphaFoldDB" id="A0A9J6GGX6"/>
<reference evidence="12 13" key="1">
    <citation type="journal article" date="2020" name="Cell">
        <title>Large-Scale Comparative Analyses of Tick Genomes Elucidate Their Genetic Diversity and Vector Capacities.</title>
        <authorList>
            <consortium name="Tick Genome and Microbiome Consortium (TIGMIC)"/>
            <person name="Jia N."/>
            <person name="Wang J."/>
            <person name="Shi W."/>
            <person name="Du L."/>
            <person name="Sun Y."/>
            <person name="Zhan W."/>
            <person name="Jiang J.F."/>
            <person name="Wang Q."/>
            <person name="Zhang B."/>
            <person name="Ji P."/>
            <person name="Bell-Sakyi L."/>
            <person name="Cui X.M."/>
            <person name="Yuan T.T."/>
            <person name="Jiang B.G."/>
            <person name="Yang W.F."/>
            <person name="Lam T.T."/>
            <person name="Chang Q.C."/>
            <person name="Ding S.J."/>
            <person name="Wang X.J."/>
            <person name="Zhu J.G."/>
            <person name="Ruan X.D."/>
            <person name="Zhao L."/>
            <person name="Wei J.T."/>
            <person name="Ye R.Z."/>
            <person name="Que T.C."/>
            <person name="Du C.H."/>
            <person name="Zhou Y.H."/>
            <person name="Cheng J.X."/>
            <person name="Dai P.F."/>
            <person name="Guo W.B."/>
            <person name="Han X.H."/>
            <person name="Huang E.J."/>
            <person name="Li L.F."/>
            <person name="Wei W."/>
            <person name="Gao Y.C."/>
            <person name="Liu J.Z."/>
            <person name="Shao H.Z."/>
            <person name="Wang X."/>
            <person name="Wang C.C."/>
            <person name="Yang T.C."/>
            <person name="Huo Q.B."/>
            <person name="Li W."/>
            <person name="Chen H.Y."/>
            <person name="Chen S.E."/>
            <person name="Zhou L.G."/>
            <person name="Ni X.B."/>
            <person name="Tian J.H."/>
            <person name="Sheng Y."/>
            <person name="Liu T."/>
            <person name="Pan Y.S."/>
            <person name="Xia L.Y."/>
            <person name="Li J."/>
            <person name="Zhao F."/>
            <person name="Cao W.C."/>
        </authorList>
    </citation>
    <scope>NUCLEOTIDE SEQUENCE [LARGE SCALE GENOMIC DNA]</scope>
    <source>
        <strain evidence="12">HaeL-2018</strain>
    </source>
</reference>
<evidence type="ECO:0000256" key="1">
    <source>
        <dbReference type="ARBA" id="ARBA00004123"/>
    </source>
</evidence>
<dbReference type="EMBL" id="JABSTR010000006">
    <property type="protein sequence ID" value="KAH9373604.1"/>
    <property type="molecule type" value="Genomic_DNA"/>
</dbReference>
<dbReference type="GO" id="GO:0003677">
    <property type="term" value="F:DNA binding"/>
    <property type="evidence" value="ECO:0007669"/>
    <property type="project" value="UniProtKB-KW"/>
</dbReference>
<feature type="chain" id="PRO_5039929740" description="Helicase ATP-binding domain-containing protein" evidence="10">
    <location>
        <begin position="22"/>
        <end position="744"/>
    </location>
</feature>